<sequence>TWVRYGSMNCEEFTKFQELLELTWIQSGLNAGEMVNDRSWKVFNEHCQIHFKPPKNE</sequence>
<dbReference type="InParanoid" id="A0A5F9CNQ3"/>
<dbReference type="Ensembl" id="ENSOCUT00000060586.1">
    <property type="protein sequence ID" value="ENSOCUP00000035261.1"/>
    <property type="gene ID" value="ENSOCUG00000033370.1"/>
</dbReference>
<dbReference type="EMBL" id="AAGW02008244">
    <property type="status" value="NOT_ANNOTATED_CDS"/>
    <property type="molecule type" value="Genomic_DNA"/>
</dbReference>
<dbReference type="GeneTree" id="ENSGT00940000165953"/>
<evidence type="ECO:0000313" key="2">
    <source>
        <dbReference type="Proteomes" id="UP000001811"/>
    </source>
</evidence>
<dbReference type="STRING" id="9986.ENSOCUP00000035261"/>
<reference evidence="1" key="2">
    <citation type="submission" date="2025-08" db="UniProtKB">
        <authorList>
            <consortium name="Ensembl"/>
        </authorList>
    </citation>
    <scope>IDENTIFICATION</scope>
    <source>
        <strain evidence="1">Thorbecke</strain>
    </source>
</reference>
<protein>
    <submittedName>
        <fullName evidence="1">Uncharacterized protein</fullName>
    </submittedName>
</protein>
<evidence type="ECO:0000313" key="1">
    <source>
        <dbReference type="Ensembl" id="ENSOCUP00000035261.1"/>
    </source>
</evidence>
<name>A0A5F9CNQ3_RABIT</name>
<dbReference type="AlphaFoldDB" id="A0A5F9CNQ3"/>
<dbReference type="Bgee" id="ENSOCUG00000033370">
    <property type="expression patterns" value="Expressed in liver and 5 other cell types or tissues"/>
</dbReference>
<organism evidence="1 2">
    <name type="scientific">Oryctolagus cuniculus</name>
    <name type="common">Rabbit</name>
    <dbReference type="NCBI Taxonomy" id="9986"/>
    <lineage>
        <taxon>Eukaryota</taxon>
        <taxon>Metazoa</taxon>
        <taxon>Chordata</taxon>
        <taxon>Craniata</taxon>
        <taxon>Vertebrata</taxon>
        <taxon>Euteleostomi</taxon>
        <taxon>Mammalia</taxon>
        <taxon>Eutheria</taxon>
        <taxon>Euarchontoglires</taxon>
        <taxon>Glires</taxon>
        <taxon>Lagomorpha</taxon>
        <taxon>Leporidae</taxon>
        <taxon>Oryctolagus</taxon>
    </lineage>
</organism>
<dbReference type="Proteomes" id="UP000001811">
    <property type="component" value="Chromosome 1"/>
</dbReference>
<reference evidence="1 2" key="1">
    <citation type="journal article" date="2011" name="Nature">
        <title>A high-resolution map of human evolutionary constraint using 29 mammals.</title>
        <authorList>
            <person name="Lindblad-Toh K."/>
            <person name="Garber M."/>
            <person name="Zuk O."/>
            <person name="Lin M.F."/>
            <person name="Parker B.J."/>
            <person name="Washietl S."/>
            <person name="Kheradpour P."/>
            <person name="Ernst J."/>
            <person name="Jordan G."/>
            <person name="Mauceli E."/>
            <person name="Ward L.D."/>
            <person name="Lowe C.B."/>
            <person name="Holloway A.K."/>
            <person name="Clamp M."/>
            <person name="Gnerre S."/>
            <person name="Alfoldi J."/>
            <person name="Beal K."/>
            <person name="Chang J."/>
            <person name="Clawson H."/>
            <person name="Cuff J."/>
            <person name="Di Palma F."/>
            <person name="Fitzgerald S."/>
            <person name="Flicek P."/>
            <person name="Guttman M."/>
            <person name="Hubisz M.J."/>
            <person name="Jaffe D.B."/>
            <person name="Jungreis I."/>
            <person name="Kent W.J."/>
            <person name="Kostka D."/>
            <person name="Lara M."/>
            <person name="Martins A.L."/>
            <person name="Massingham T."/>
            <person name="Moltke I."/>
            <person name="Raney B.J."/>
            <person name="Rasmussen M.D."/>
            <person name="Robinson J."/>
            <person name="Stark A."/>
            <person name="Vilella A.J."/>
            <person name="Wen J."/>
            <person name="Xie X."/>
            <person name="Zody M.C."/>
            <person name="Baldwin J."/>
            <person name="Bloom T."/>
            <person name="Chin C.W."/>
            <person name="Heiman D."/>
            <person name="Nicol R."/>
            <person name="Nusbaum C."/>
            <person name="Young S."/>
            <person name="Wilkinson J."/>
            <person name="Worley K.C."/>
            <person name="Kovar C.L."/>
            <person name="Muzny D.M."/>
            <person name="Gibbs R.A."/>
            <person name="Cree A."/>
            <person name="Dihn H.H."/>
            <person name="Fowler G."/>
            <person name="Jhangiani S."/>
            <person name="Joshi V."/>
            <person name="Lee S."/>
            <person name="Lewis L.R."/>
            <person name="Nazareth L.V."/>
            <person name="Okwuonu G."/>
            <person name="Santibanez J."/>
            <person name="Warren W.C."/>
            <person name="Mardis E.R."/>
            <person name="Weinstock G.M."/>
            <person name="Wilson R.K."/>
            <person name="Delehaunty K."/>
            <person name="Dooling D."/>
            <person name="Fronik C."/>
            <person name="Fulton L."/>
            <person name="Fulton B."/>
            <person name="Graves T."/>
            <person name="Minx P."/>
            <person name="Sodergren E."/>
            <person name="Birney E."/>
            <person name="Margulies E.H."/>
            <person name="Herrero J."/>
            <person name="Green E.D."/>
            <person name="Haussler D."/>
            <person name="Siepel A."/>
            <person name="Goldman N."/>
            <person name="Pollard K.S."/>
            <person name="Pedersen J.S."/>
            <person name="Lander E.S."/>
            <person name="Kellis M."/>
        </authorList>
    </citation>
    <scope>NUCLEOTIDE SEQUENCE [LARGE SCALE GENOMIC DNA]</scope>
    <source>
        <strain evidence="1 2">Thorbecke inbred</strain>
    </source>
</reference>
<proteinExistence type="predicted"/>
<accession>A0A5F9CNQ3</accession>
<keyword evidence="2" id="KW-1185">Reference proteome</keyword>
<reference evidence="1" key="3">
    <citation type="submission" date="2025-09" db="UniProtKB">
        <authorList>
            <consortium name="Ensembl"/>
        </authorList>
    </citation>
    <scope>IDENTIFICATION</scope>
    <source>
        <strain evidence="1">Thorbecke</strain>
    </source>
</reference>